<protein>
    <submittedName>
        <fullName evidence="1">Uncharacterized protein</fullName>
    </submittedName>
</protein>
<proteinExistence type="predicted"/>
<evidence type="ECO:0000313" key="2">
    <source>
        <dbReference type="Proteomes" id="UP000222163"/>
    </source>
</evidence>
<comment type="caution">
    <text evidence="1">The sequence shown here is derived from an EMBL/GenBank/DDBJ whole genome shotgun (WGS) entry which is preliminary data.</text>
</comment>
<accession>A0A2G1BPL1</accession>
<feature type="non-terminal residue" evidence="1">
    <location>
        <position position="1"/>
    </location>
</feature>
<feature type="non-terminal residue" evidence="1">
    <location>
        <position position="113"/>
    </location>
</feature>
<organism evidence="1 2">
    <name type="scientific">Tenacibaculum discolor</name>
    <dbReference type="NCBI Taxonomy" id="361581"/>
    <lineage>
        <taxon>Bacteria</taxon>
        <taxon>Pseudomonadati</taxon>
        <taxon>Bacteroidota</taxon>
        <taxon>Flavobacteriia</taxon>
        <taxon>Flavobacteriales</taxon>
        <taxon>Flavobacteriaceae</taxon>
        <taxon>Tenacibaculum</taxon>
    </lineage>
</organism>
<dbReference type="AlphaFoldDB" id="A0A2G1BPL1"/>
<name>A0A2G1BPL1_9FLAO</name>
<dbReference type="EMBL" id="PDUU01000798">
    <property type="protein sequence ID" value="PHN95938.1"/>
    <property type="molecule type" value="Genomic_DNA"/>
</dbReference>
<gene>
    <name evidence="1" type="ORF">CSC81_17730</name>
</gene>
<reference evidence="1 2" key="1">
    <citation type="journal article" date="2016" name="Nat. Commun.">
        <title>Microbial interactions lead to rapid micro-scale successions on model marine particles.</title>
        <authorList>
            <person name="Datta M.S."/>
            <person name="Sliwerska E."/>
            <person name="Gore J."/>
            <person name="Polz M.F."/>
            <person name="Cordero O.X."/>
        </authorList>
    </citation>
    <scope>NUCLEOTIDE SEQUENCE [LARGE SCALE GENOMIC DNA]</scope>
    <source>
        <strain evidence="1 2">4G03</strain>
    </source>
</reference>
<dbReference type="Proteomes" id="UP000222163">
    <property type="component" value="Unassembled WGS sequence"/>
</dbReference>
<evidence type="ECO:0000313" key="1">
    <source>
        <dbReference type="EMBL" id="PHN95938.1"/>
    </source>
</evidence>
<sequence length="113" mass="11676">AERIGVQEEKARFGARVDAIAKQEVEVPRGIAGWVEQAGGVRPDRAQSIGAVVGILEVGVAKISQAKGTHAHARGGRVDIDLPVEIQRAGAGFAHHAVLHGAAHTAEAEGGDH</sequence>